<feature type="domain" description="Ribonucleotide reductase large subunit" evidence="11">
    <location>
        <begin position="717"/>
        <end position="739"/>
    </location>
</feature>
<dbReference type="CDD" id="cd00081">
    <property type="entry name" value="Hint"/>
    <property type="match status" value="1"/>
</dbReference>
<dbReference type="Pfam" id="PF02867">
    <property type="entry name" value="Ribonuc_red_lgC"/>
    <property type="match status" value="1"/>
</dbReference>
<dbReference type="InterPro" id="IPR013509">
    <property type="entry name" value="RNR_lsu_N"/>
</dbReference>
<dbReference type="InterPro" id="IPR003587">
    <property type="entry name" value="Hint_dom_N"/>
</dbReference>
<dbReference type="SUPFAM" id="SSF51998">
    <property type="entry name" value="PFL-like glycyl radical enzymes"/>
    <property type="match status" value="1"/>
</dbReference>
<dbReference type="Gene3D" id="3.20.70.20">
    <property type="match status" value="2"/>
</dbReference>
<sequence length="865" mass="96875">MTKDTYSDLNAEVKLLDQQGKPQLHKDKDSVRAYFLEHVNKNTVFFHSLEEKVDHLTEEVQLWDKDVVLRYGFEDLKRLMKQAYGHKFRFKTYMGALKFYNSYALKTNDGKRYYERYEDRVVLTAIHYSEDFEHAESLVDLIIKGIFQPATPTFLNAGLLDAGKPVSCFILDVQDTMGSIGRIVQDSLQLSKRGGGVGIGFSNLREAGAPIKGREGQASGVIPVMKILEDSFSYSNQLGARQGAGAVYLNAHHPDILAFLDTKRENADEKIRIKTLSLGVIVPDVTFRLAKESEPMALFSPYDINKVYGKSLSEFSVTEMYDTWLKDDRIAKTFIDARKLFQTIAEVQFESGYPYLMFDDAANRGNPAPNIGRIKSSNLCVTGDTQILTSRGYRRADVLWETQEDFEVVVDERARTMNLKSTGTSVQKSSKMFKTATDADVYKVTTAEGHEIKATEWHKFYVDRDGELVKIPLAELEVGDRLLAQGSESPSRSENHYVPSHKSHATVHSIEFYGVEDVYDPTVENGHSVIYNGLVTGNCSEIFQPSSPSEFSEDSFFTKTGRDISCNLGSLNVARLSALDTDDFHTAVKDAYKFLNQVAVQTEIGSSPTVVRGNRESRAIGLGQMNLHGALIELGLDYNSQEARDWFEWYMMRVTFSVISASVDKAEEMGSGFKGAEGSRWGDIISGHRDRAMALIDRITASGNAMENSDVAWSYEWLRLLERFRLHGIYNQNLQAIPPTGSISYINHATASIHPVTSPVEVRKEGKLGRVYYPQYGVTNENVESIDSAYAIGPNPIIDMYAVASPWVDQGMSLTLFFPDTATTRDINRAQIYAHKKGLKSLYYIRTSAKSVEGTEVEGCLSCAL</sequence>
<keyword evidence="4" id="KW-0547">Nucleotide-binding</keyword>
<dbReference type="PROSITE" id="PS50818">
    <property type="entry name" value="INTEIN_C_TER"/>
    <property type="match status" value="1"/>
</dbReference>
<dbReference type="GO" id="GO:0005524">
    <property type="term" value="F:ATP binding"/>
    <property type="evidence" value="ECO:0007669"/>
    <property type="project" value="UniProtKB-KW"/>
</dbReference>
<dbReference type="SMART" id="SM00305">
    <property type="entry name" value="HintC"/>
    <property type="match status" value="1"/>
</dbReference>
<dbReference type="GO" id="GO:0016539">
    <property type="term" value="P:intein-mediated protein splicing"/>
    <property type="evidence" value="ECO:0007669"/>
    <property type="project" value="InterPro"/>
</dbReference>
<keyword evidence="13" id="KW-1185">Reference proteome</keyword>
<keyword evidence="3" id="KW-0021">Allosteric enzyme</keyword>
<dbReference type="PROSITE" id="PS00089">
    <property type="entry name" value="RIBORED_LARGE"/>
    <property type="match status" value="1"/>
</dbReference>
<dbReference type="Pfam" id="PF08343">
    <property type="entry name" value="RNR_N"/>
    <property type="match status" value="1"/>
</dbReference>
<dbReference type="GeneID" id="5745483"/>
<dbReference type="NCBIfam" id="TIGR01445">
    <property type="entry name" value="intein_Nterm"/>
    <property type="match status" value="1"/>
</dbReference>
<keyword evidence="5" id="KW-0067">ATP-binding</keyword>
<keyword evidence="7 10" id="KW-0215">Deoxyribonucleotide synthesis</keyword>
<dbReference type="GO" id="GO:0004748">
    <property type="term" value="F:ribonucleoside-diphosphate reductase activity, thioredoxin disulfide as acceptor"/>
    <property type="evidence" value="ECO:0007669"/>
    <property type="project" value="UniProtKB-EC"/>
</dbReference>
<dbReference type="PANTHER" id="PTHR11573:SF30">
    <property type="entry name" value="RIBONUCLEOSIDE-DIPHOSPHATE REDUCTASE 2 SUBUNIT ALPHA"/>
    <property type="match status" value="1"/>
</dbReference>
<evidence type="ECO:0000256" key="6">
    <source>
        <dbReference type="ARBA" id="ARBA00023002"/>
    </source>
</evidence>
<evidence type="ECO:0000259" key="11">
    <source>
        <dbReference type="PROSITE" id="PS00089"/>
    </source>
</evidence>
<comment type="function">
    <text evidence="10">Provides the precursors necessary for DNA synthesis. Catalyzes the biosynthesis of deoxyribonucleotides from the corresponding ribonucleotides.</text>
</comment>
<dbReference type="InterPro" id="IPR039718">
    <property type="entry name" value="Rrm1"/>
</dbReference>
<dbReference type="InterPro" id="IPR003586">
    <property type="entry name" value="Hint_dom_C"/>
</dbReference>
<dbReference type="KEGG" id="vg:5745483"/>
<evidence type="ECO:0000256" key="1">
    <source>
        <dbReference type="ARBA" id="ARBA00010406"/>
    </source>
</evidence>
<dbReference type="EC" id="1.17.4.1" evidence="2 10"/>
<organism evidence="12 13">
    <name type="scientific">Corynebacterium phage P1201</name>
    <dbReference type="NCBI Taxonomy" id="384848"/>
    <lineage>
        <taxon>Viruses</taxon>
        <taxon>Duplodnaviria</taxon>
        <taxon>Heunggongvirae</taxon>
        <taxon>Uroviricota</taxon>
        <taxon>Caudoviricetes</taxon>
        <taxon>Zierdtviridae</taxon>
        <taxon>Toshachvirinae</taxon>
        <taxon>Chunghsingvirus</taxon>
        <taxon>Chunghsingvirus P1201</taxon>
        <taxon>Corynebacterium virus P1201</taxon>
    </lineage>
</organism>
<dbReference type="Pfam" id="PF00317">
    <property type="entry name" value="Ribonuc_red_lgN"/>
    <property type="match status" value="1"/>
</dbReference>
<evidence type="ECO:0000313" key="13">
    <source>
        <dbReference type="Proteomes" id="UP000002414"/>
    </source>
</evidence>
<evidence type="ECO:0000256" key="3">
    <source>
        <dbReference type="ARBA" id="ARBA00022533"/>
    </source>
</evidence>
<dbReference type="UniPathway" id="UPA00326"/>
<protein>
    <recommendedName>
        <fullName evidence="2 10">Ribonucleoside-diphosphate reductase</fullName>
        <ecNumber evidence="2 10">1.17.4.1</ecNumber>
    </recommendedName>
</protein>
<dbReference type="InterPro" id="IPR030934">
    <property type="entry name" value="Intein_C"/>
</dbReference>
<dbReference type="RefSeq" id="YP_001468976.1">
    <property type="nucleotide sequence ID" value="NC_009816.1"/>
</dbReference>
<dbReference type="InterPro" id="IPR036844">
    <property type="entry name" value="Hint_dom_sf"/>
</dbReference>
<dbReference type="EMBL" id="DQ499600">
    <property type="protein sequence ID" value="ABF57528.1"/>
    <property type="molecule type" value="Genomic_DNA"/>
</dbReference>
<evidence type="ECO:0000256" key="5">
    <source>
        <dbReference type="ARBA" id="ARBA00022840"/>
    </source>
</evidence>
<evidence type="ECO:0000256" key="7">
    <source>
        <dbReference type="ARBA" id="ARBA00023116"/>
    </source>
</evidence>
<evidence type="ECO:0000313" key="12">
    <source>
        <dbReference type="EMBL" id="ABF57528.1"/>
    </source>
</evidence>
<comment type="catalytic activity">
    <reaction evidence="9 10">
        <text>a 2'-deoxyribonucleoside 5'-diphosphate + [thioredoxin]-disulfide + H2O = a ribonucleoside 5'-diphosphate + [thioredoxin]-dithiol</text>
        <dbReference type="Rhea" id="RHEA:23252"/>
        <dbReference type="Rhea" id="RHEA-COMP:10698"/>
        <dbReference type="Rhea" id="RHEA-COMP:10700"/>
        <dbReference type="ChEBI" id="CHEBI:15377"/>
        <dbReference type="ChEBI" id="CHEBI:29950"/>
        <dbReference type="ChEBI" id="CHEBI:50058"/>
        <dbReference type="ChEBI" id="CHEBI:57930"/>
        <dbReference type="ChEBI" id="CHEBI:73316"/>
        <dbReference type="EC" id="1.17.4.1"/>
    </reaction>
</comment>
<evidence type="ECO:0000256" key="2">
    <source>
        <dbReference type="ARBA" id="ARBA00012274"/>
    </source>
</evidence>
<dbReference type="SMART" id="SM00306">
    <property type="entry name" value="HintN"/>
    <property type="match status" value="1"/>
</dbReference>
<evidence type="ECO:0000256" key="8">
    <source>
        <dbReference type="ARBA" id="ARBA00023157"/>
    </source>
</evidence>
<keyword evidence="6 10" id="KW-0560">Oxidoreductase</keyword>
<accession>A7IYE5</accession>
<dbReference type="SUPFAM" id="SSF48168">
    <property type="entry name" value="R1 subunit of ribonucleotide reductase, N-terminal domain"/>
    <property type="match status" value="1"/>
</dbReference>
<evidence type="ECO:0000256" key="10">
    <source>
        <dbReference type="RuleBase" id="RU003410"/>
    </source>
</evidence>
<evidence type="ECO:0000256" key="9">
    <source>
        <dbReference type="ARBA" id="ARBA00047754"/>
    </source>
</evidence>
<dbReference type="NCBIfam" id="TIGR01443">
    <property type="entry name" value="intein_Cterm"/>
    <property type="match status" value="1"/>
</dbReference>
<dbReference type="InterPro" id="IPR000788">
    <property type="entry name" value="RNR_lg_C"/>
</dbReference>
<dbReference type="Gene3D" id="2.170.16.10">
    <property type="entry name" value="Hedgehog/Intein (Hint) domain"/>
    <property type="match status" value="1"/>
</dbReference>
<dbReference type="InterPro" id="IPR013346">
    <property type="entry name" value="NrdE_NrdA_C"/>
</dbReference>
<comment type="similarity">
    <text evidence="1 10">Belongs to the ribonucleoside diphosphate reductase large chain family.</text>
</comment>
<dbReference type="InterPro" id="IPR013554">
    <property type="entry name" value="RNR_N"/>
</dbReference>
<dbReference type="PANTHER" id="PTHR11573">
    <property type="entry name" value="RIBONUCLEOSIDE-DIPHOSPHATE REDUCTASE LARGE CHAIN"/>
    <property type="match status" value="1"/>
</dbReference>
<evidence type="ECO:0000256" key="4">
    <source>
        <dbReference type="ARBA" id="ARBA00022741"/>
    </source>
</evidence>
<dbReference type="Pfam" id="PF14890">
    <property type="entry name" value="Intein_splicing"/>
    <property type="match status" value="1"/>
</dbReference>
<keyword evidence="8" id="KW-1015">Disulfide bond</keyword>
<dbReference type="InterPro" id="IPR008926">
    <property type="entry name" value="RNR_R1-su_N"/>
</dbReference>
<dbReference type="GO" id="GO:0009263">
    <property type="term" value="P:deoxyribonucleotide biosynthetic process"/>
    <property type="evidence" value="ECO:0007669"/>
    <property type="project" value="UniProtKB-KW"/>
</dbReference>
<dbReference type="OrthoDB" id="2980at10239"/>
<dbReference type="SUPFAM" id="SSF51294">
    <property type="entry name" value="Hedgehog/intein (Hint) domain"/>
    <property type="match status" value="1"/>
</dbReference>
<dbReference type="Proteomes" id="UP000002414">
    <property type="component" value="Segment"/>
</dbReference>
<proteinExistence type="inferred from homology"/>
<reference evidence="12 13" key="1">
    <citation type="journal article" date="2008" name="Virology">
        <title>Genome sequence of the lytic bacteriophage P1201 from Corynebacterium glutamicum NCHU 87078: Evolutionary relationships to phages from Corynebacterineae.</title>
        <authorList>
            <person name="Chen C.L."/>
            <person name="Pan T.Y."/>
            <person name="Kan S.C."/>
            <person name="Kuan Y.C."/>
            <person name="Hong L.Y."/>
            <person name="Chiu K.R."/>
            <person name="Sheu C.S."/>
            <person name="Yang J.S."/>
            <person name="Hsu W.H."/>
            <person name="Hu H.Y."/>
        </authorList>
    </citation>
    <scope>NUCLEOTIDE SEQUENCE</scope>
</reference>
<dbReference type="InterPro" id="IPR006141">
    <property type="entry name" value="Intein_N"/>
</dbReference>
<name>A7IYE5_9CAUD</name>
<dbReference type="PROSITE" id="PS50817">
    <property type="entry name" value="INTEIN_N_TER"/>
    <property type="match status" value="1"/>
</dbReference>